<protein>
    <submittedName>
        <fullName evidence="1">Uncharacterized protein</fullName>
    </submittedName>
</protein>
<organism evidence="1 2">
    <name type="scientific">Symbiodinium microadriaticum</name>
    <name type="common">Dinoflagellate</name>
    <name type="synonym">Zooxanthella microadriatica</name>
    <dbReference type="NCBI Taxonomy" id="2951"/>
    <lineage>
        <taxon>Eukaryota</taxon>
        <taxon>Sar</taxon>
        <taxon>Alveolata</taxon>
        <taxon>Dinophyceae</taxon>
        <taxon>Suessiales</taxon>
        <taxon>Symbiodiniaceae</taxon>
        <taxon>Symbiodinium</taxon>
    </lineage>
</organism>
<dbReference type="AlphaFoldDB" id="A0A1Q9EVP1"/>
<reference evidence="1 2" key="1">
    <citation type="submission" date="2016-02" db="EMBL/GenBank/DDBJ databases">
        <title>Genome analysis of coral dinoflagellate symbionts highlights evolutionary adaptations to a symbiotic lifestyle.</title>
        <authorList>
            <person name="Aranda M."/>
            <person name="Li Y."/>
            <person name="Liew Y.J."/>
            <person name="Baumgarten S."/>
            <person name="Simakov O."/>
            <person name="Wilson M."/>
            <person name="Piel J."/>
            <person name="Ashoor H."/>
            <person name="Bougouffa S."/>
            <person name="Bajic V.B."/>
            <person name="Ryu T."/>
            <person name="Ravasi T."/>
            <person name="Bayer T."/>
            <person name="Micklem G."/>
            <person name="Kim H."/>
            <person name="Bhak J."/>
            <person name="Lajeunesse T.C."/>
            <person name="Voolstra C.R."/>
        </authorList>
    </citation>
    <scope>NUCLEOTIDE SEQUENCE [LARGE SCALE GENOMIC DNA]</scope>
    <source>
        <strain evidence="1 2">CCMP2467</strain>
    </source>
</reference>
<evidence type="ECO:0000313" key="2">
    <source>
        <dbReference type="Proteomes" id="UP000186817"/>
    </source>
</evidence>
<evidence type="ECO:0000313" key="1">
    <source>
        <dbReference type="EMBL" id="OLQ11497.1"/>
    </source>
</evidence>
<gene>
    <name evidence="1" type="ORF">AK812_SmicGene4637</name>
</gene>
<proteinExistence type="predicted"/>
<name>A0A1Q9EVP1_SYMMI</name>
<sequence>MVGKMLGLESGGRLKSYSAYQPLVAWFGVAVDRHTPRRRGTYFLEVLHCGAPGQNYSGRTPADCLGGLASWNESDSPETSPMDEFLAHPFHLRWRDLAKFFDSLDFSYWGHIDFSAEIKLLAKYVFPRHDMQGRERSFVLGEDSFRLLKQWVEFALASSALQTCGRVVKTYHSPENDSLAQGLSEKLFVVTTPEVPPPPATAAVGDYVAAPQQMIQGSLQQSSRVLLATESVRSTNCRERLRAVSKRADETAQRIVNRRCAGATRPAWIATLEAAKRGFDDGGVNFLGVEGIFGGVNDKYLKDQAIVDADGYPYEQDPFVPYSFAARLSSCRDVVASHGESLALSELMPTLRLNFDEALTPWWVEALFRGPRDPDTSWQGCLWDILHVPLMSLSCDQEVRLVDPTTAAATLSAKTVPAAGGSIPPTQIIDLNPVSYSGMSVVSDANGVCADAAVNGDAEVDCSSEDYDVLDVTPLSELEAQTSHFAPVCRKVGRYELEIRGDVIEDVSGNPWAGGSVVFNTQCSIYGCVDATTVPGFSTIGDDDTGCWYRVFRLLDSMGRDQPFPDFGC</sequence>
<comment type="caution">
    <text evidence="1">The sequence shown here is derived from an EMBL/GenBank/DDBJ whole genome shotgun (WGS) entry which is preliminary data.</text>
</comment>
<dbReference type="EMBL" id="LSRX01000058">
    <property type="protein sequence ID" value="OLQ11497.1"/>
    <property type="molecule type" value="Genomic_DNA"/>
</dbReference>
<accession>A0A1Q9EVP1</accession>
<dbReference type="Proteomes" id="UP000186817">
    <property type="component" value="Unassembled WGS sequence"/>
</dbReference>
<dbReference type="OrthoDB" id="411814at2759"/>
<keyword evidence="2" id="KW-1185">Reference proteome</keyword>